<accession>A0ABT8LIB8</accession>
<dbReference type="InterPro" id="IPR027039">
    <property type="entry name" value="Crtac1"/>
</dbReference>
<protein>
    <submittedName>
        <fullName evidence="3">CRTAC1 family protein</fullName>
    </submittedName>
</protein>
<dbReference type="InterPro" id="IPR013517">
    <property type="entry name" value="FG-GAP"/>
</dbReference>
<dbReference type="InterPro" id="IPR028994">
    <property type="entry name" value="Integrin_alpha_N"/>
</dbReference>
<reference evidence="3" key="1">
    <citation type="submission" date="2023-06" db="EMBL/GenBank/DDBJ databases">
        <title>Genomic of Agaribacillus aureum.</title>
        <authorList>
            <person name="Wang G."/>
        </authorList>
    </citation>
    <scope>NUCLEOTIDE SEQUENCE</scope>
    <source>
        <strain evidence="3">BMA12</strain>
    </source>
</reference>
<feature type="domain" description="ASPIC/UnbV" evidence="2">
    <location>
        <begin position="505"/>
        <end position="567"/>
    </location>
</feature>
<dbReference type="Proteomes" id="UP001172083">
    <property type="component" value="Unassembled WGS sequence"/>
</dbReference>
<dbReference type="SUPFAM" id="SSF69318">
    <property type="entry name" value="Integrin alpha N-terminal domain"/>
    <property type="match status" value="1"/>
</dbReference>
<evidence type="ECO:0000259" key="2">
    <source>
        <dbReference type="Pfam" id="PF07593"/>
    </source>
</evidence>
<dbReference type="Pfam" id="PF07593">
    <property type="entry name" value="UnbV_ASPIC"/>
    <property type="match status" value="1"/>
</dbReference>
<dbReference type="EMBL" id="JAUJEB010000032">
    <property type="protein sequence ID" value="MDN5217549.1"/>
    <property type="molecule type" value="Genomic_DNA"/>
</dbReference>
<proteinExistence type="predicted"/>
<dbReference type="Pfam" id="PF13517">
    <property type="entry name" value="FG-GAP_3"/>
    <property type="match status" value="3"/>
</dbReference>
<dbReference type="InterPro" id="IPR011519">
    <property type="entry name" value="UnbV_ASPIC"/>
</dbReference>
<sequence>MASKEKGRLFTRVTPEESGIDFKNSLRETMRDNVLISEYFFNGAGVSSGDINNDGLVDLYFVSNQGKNKLYLNKGNFKFEDITESAHIGGREYSWSTGSAMIDINADGLLDIVLAQSATMRSHNTENLVFVNNGDLTFTERSGQMRLAVSAQSTQTTFLDYDLDGDLDAFMLNHQVREPKYESFEKVLKSVSELAGDKLFRNDNGQFTDVSRKAGIISNPLGYGLGATASDINQDGYPDIYVSNDFIEHDYLYINNGDGTFTESSKTALKHMSNFSMGNDVGDINNDGLPDIISLDMVAEDNYGIKANMSGMDIEKFRTAVKSGFHHQYMYNTLQLNMGNTQFSEVGQLAGVSSTDWSWAPLLADFDNDGHKDLFVTNGFRRNFRNNDFVNFKKTRYESKKWTKEELPKLMLEYLEKMPIKQISNYMYHNQGHLAFVNKAEEWGLAEPSFSNGAAYADLDNDGDLDLVVNNIDQPAFVYRNNSVENLDHHYLKFIFKGSDKNPDGIGAKVTVWHGGQQQYAEHYLTRGYMSSVARGLHFGLGKSTVIDSMQVEWPGGKVQKLKTLKA</sequence>
<gene>
    <name evidence="3" type="ORF">QQ020_36085</name>
</gene>
<feature type="non-terminal residue" evidence="3">
    <location>
        <position position="567"/>
    </location>
</feature>
<evidence type="ECO:0000313" key="3">
    <source>
        <dbReference type="EMBL" id="MDN5217549.1"/>
    </source>
</evidence>
<dbReference type="PANTHER" id="PTHR16026">
    <property type="entry name" value="CARTILAGE ACIDIC PROTEIN 1"/>
    <property type="match status" value="1"/>
</dbReference>
<keyword evidence="4" id="KW-1185">Reference proteome</keyword>
<dbReference type="PANTHER" id="PTHR16026:SF0">
    <property type="entry name" value="CARTILAGE ACIDIC PROTEIN 1"/>
    <property type="match status" value="1"/>
</dbReference>
<name>A0ABT8LIB8_9BACT</name>
<dbReference type="Gene3D" id="2.130.10.130">
    <property type="entry name" value="Integrin alpha, N-terminal"/>
    <property type="match status" value="3"/>
</dbReference>
<evidence type="ECO:0000313" key="4">
    <source>
        <dbReference type="Proteomes" id="UP001172083"/>
    </source>
</evidence>
<evidence type="ECO:0000256" key="1">
    <source>
        <dbReference type="ARBA" id="ARBA00022729"/>
    </source>
</evidence>
<keyword evidence="1" id="KW-0732">Signal</keyword>
<comment type="caution">
    <text evidence="3">The sequence shown here is derived from an EMBL/GenBank/DDBJ whole genome shotgun (WGS) entry which is preliminary data.</text>
</comment>
<organism evidence="3 4">
    <name type="scientific">Agaribacillus aureus</name>
    <dbReference type="NCBI Taxonomy" id="3051825"/>
    <lineage>
        <taxon>Bacteria</taxon>
        <taxon>Pseudomonadati</taxon>
        <taxon>Bacteroidota</taxon>
        <taxon>Cytophagia</taxon>
        <taxon>Cytophagales</taxon>
        <taxon>Splendidivirgaceae</taxon>
        <taxon>Agaribacillus</taxon>
    </lineage>
</organism>
<dbReference type="RefSeq" id="WP_346762884.1">
    <property type="nucleotide sequence ID" value="NZ_JAUJEB010000032.1"/>
</dbReference>